<evidence type="ECO:0000259" key="3">
    <source>
        <dbReference type="SMART" id="SM00858"/>
    </source>
</evidence>
<feature type="region of interest" description="Disordered" evidence="1">
    <location>
        <begin position="260"/>
        <end position="301"/>
    </location>
</feature>
<feature type="transmembrane region" description="Helical" evidence="2">
    <location>
        <begin position="6"/>
        <end position="27"/>
    </location>
</feature>
<dbReference type="OrthoDB" id="163768at2"/>
<accession>A0A437H1H3</accession>
<dbReference type="Pfam" id="PF08666">
    <property type="entry name" value="SAF"/>
    <property type="match status" value="1"/>
</dbReference>
<comment type="caution">
    <text evidence="4">The sequence shown here is derived from an EMBL/GenBank/DDBJ whole genome shotgun (WGS) entry which is preliminary data.</text>
</comment>
<keyword evidence="5" id="KW-1185">Reference proteome</keyword>
<dbReference type="Proteomes" id="UP000283003">
    <property type="component" value="Unassembled WGS sequence"/>
</dbReference>
<evidence type="ECO:0000256" key="2">
    <source>
        <dbReference type="SAM" id="Phobius"/>
    </source>
</evidence>
<dbReference type="InterPro" id="IPR017592">
    <property type="entry name" value="Pilus_assmbl_Flp-typ_CpaB"/>
</dbReference>
<name>A0A437H1H3_9SPHN</name>
<feature type="compositionally biased region" description="Low complexity" evidence="1">
    <location>
        <begin position="260"/>
        <end position="275"/>
    </location>
</feature>
<keyword evidence="2" id="KW-0812">Transmembrane</keyword>
<proteinExistence type="predicted"/>
<dbReference type="InterPro" id="IPR031571">
    <property type="entry name" value="RcpC_dom"/>
</dbReference>
<feature type="domain" description="SAF" evidence="3">
    <location>
        <begin position="44"/>
        <end position="108"/>
    </location>
</feature>
<dbReference type="Pfam" id="PF16976">
    <property type="entry name" value="RcpC"/>
    <property type="match status" value="1"/>
</dbReference>
<evidence type="ECO:0000256" key="1">
    <source>
        <dbReference type="SAM" id="MobiDB-lite"/>
    </source>
</evidence>
<gene>
    <name evidence="4" type="primary">cpaB</name>
    <name evidence="4" type="ORF">EKN06_04225</name>
</gene>
<keyword evidence="2" id="KW-1133">Transmembrane helix</keyword>
<evidence type="ECO:0000313" key="4">
    <source>
        <dbReference type="EMBL" id="RVQ69396.1"/>
    </source>
</evidence>
<dbReference type="NCBIfam" id="TIGR03177">
    <property type="entry name" value="pilus_cpaB"/>
    <property type="match status" value="1"/>
</dbReference>
<dbReference type="EMBL" id="RXOL01000001">
    <property type="protein sequence ID" value="RVQ69396.1"/>
    <property type="molecule type" value="Genomic_DNA"/>
</dbReference>
<sequence>MGSRNLVYILIAIGLGLVAVVLANSYFSGMEEKQERAAQQQELARIVVATQPLDFGSALTTENMRLQNFPANAVPVGAFFSLEELLQGGHVALRPIVPGEPILADKLSGRAVLSAKLPEGMRAMSIPINATNAVSGFIRPADIVDILLTRDLEGEKVTEVIMEAVQVLAIGTVQSENATEPGLAGTATMLVDLYGAQKLTLAQKMGQMSLVLRNVEGESEEAGTGVAVMTRDVSPIRGNYGGGGGGNRVAVAESAPVMVSAPPAPSAPSGQSAPVRPRGPSMTVVRGTASTDYPVGRLGGN</sequence>
<dbReference type="Gene3D" id="3.90.1210.10">
    <property type="entry name" value="Antifreeze-like/N-acetylneuraminic acid synthase C-terminal domain"/>
    <property type="match status" value="1"/>
</dbReference>
<dbReference type="CDD" id="cd11614">
    <property type="entry name" value="SAF_CpaB_FlgA_like"/>
    <property type="match status" value="1"/>
</dbReference>
<protein>
    <submittedName>
        <fullName evidence="4">Flp pilus assembly protein CpaB</fullName>
    </submittedName>
</protein>
<dbReference type="AlphaFoldDB" id="A0A437H1H3"/>
<reference evidence="4 5" key="1">
    <citation type="submission" date="2018-12" db="EMBL/GenBank/DDBJ databases">
        <title>Croceicoccus ponticola sp. nov., a lipolytic bacterium isolated from seawater.</title>
        <authorList>
            <person name="Yoon J.-H."/>
        </authorList>
    </citation>
    <scope>NUCLEOTIDE SEQUENCE [LARGE SCALE GENOMIC DNA]</scope>
    <source>
        <strain evidence="4 5">GM-16</strain>
    </source>
</reference>
<dbReference type="InterPro" id="IPR013974">
    <property type="entry name" value="SAF"/>
</dbReference>
<dbReference type="RefSeq" id="WP_127611588.1">
    <property type="nucleotide sequence ID" value="NZ_RXOL01000001.1"/>
</dbReference>
<evidence type="ECO:0000313" key="5">
    <source>
        <dbReference type="Proteomes" id="UP000283003"/>
    </source>
</evidence>
<keyword evidence="2" id="KW-0472">Membrane</keyword>
<dbReference type="SMART" id="SM00858">
    <property type="entry name" value="SAF"/>
    <property type="match status" value="1"/>
</dbReference>
<organism evidence="4 5">
    <name type="scientific">Croceicoccus ponticola</name>
    <dbReference type="NCBI Taxonomy" id="2217664"/>
    <lineage>
        <taxon>Bacteria</taxon>
        <taxon>Pseudomonadati</taxon>
        <taxon>Pseudomonadota</taxon>
        <taxon>Alphaproteobacteria</taxon>
        <taxon>Sphingomonadales</taxon>
        <taxon>Erythrobacteraceae</taxon>
        <taxon>Croceicoccus</taxon>
    </lineage>
</organism>